<dbReference type="SUPFAM" id="SSF161084">
    <property type="entry name" value="MAPEG domain-like"/>
    <property type="match status" value="1"/>
</dbReference>
<dbReference type="Gene3D" id="1.20.120.550">
    <property type="entry name" value="Membrane associated eicosanoid/glutathione metabolism-like domain"/>
    <property type="match status" value="1"/>
</dbReference>
<evidence type="ECO:0000256" key="3">
    <source>
        <dbReference type="ARBA" id="ARBA00022989"/>
    </source>
</evidence>
<evidence type="ECO:0000256" key="1">
    <source>
        <dbReference type="ARBA" id="ARBA00004370"/>
    </source>
</evidence>
<dbReference type="PANTHER" id="PTHR35814">
    <property type="match status" value="1"/>
</dbReference>
<dbReference type="STRING" id="633194.SAMN05421759_10891"/>
<evidence type="ECO:0000313" key="6">
    <source>
        <dbReference type="EMBL" id="SIS97629.1"/>
    </source>
</evidence>
<evidence type="ECO:0000256" key="5">
    <source>
        <dbReference type="SAM" id="Phobius"/>
    </source>
</evidence>
<organism evidence="6 7">
    <name type="scientific">Roseivivax lentus</name>
    <dbReference type="NCBI Taxonomy" id="633194"/>
    <lineage>
        <taxon>Bacteria</taxon>
        <taxon>Pseudomonadati</taxon>
        <taxon>Pseudomonadota</taxon>
        <taxon>Alphaproteobacteria</taxon>
        <taxon>Rhodobacterales</taxon>
        <taxon>Roseobacteraceae</taxon>
        <taxon>Roseivivax</taxon>
    </lineage>
</organism>
<reference evidence="7" key="1">
    <citation type="submission" date="2017-01" db="EMBL/GenBank/DDBJ databases">
        <authorList>
            <person name="Varghese N."/>
            <person name="Submissions S."/>
        </authorList>
    </citation>
    <scope>NUCLEOTIDE SEQUENCE [LARGE SCALE GENOMIC DNA]</scope>
    <source>
        <strain evidence="7">DSM 29430</strain>
    </source>
</reference>
<feature type="transmembrane region" description="Helical" evidence="5">
    <location>
        <begin position="111"/>
        <end position="132"/>
    </location>
</feature>
<dbReference type="OrthoDB" id="7619858at2"/>
<sequence length="133" mass="13734">MDGSTSLAITAIYGGLLGLLFLALTAGVILRRGQTGTGMGDGGDRLLARRVRAHGNFAEFAPLGLVLMLLTELMGAPREALHLAGGLLLVGRAMHGLALSRETPSVFLRSGGMVLTILSVGSTSVALIAHSLW</sequence>
<keyword evidence="7" id="KW-1185">Reference proteome</keyword>
<feature type="transmembrane region" description="Helical" evidence="5">
    <location>
        <begin position="6"/>
        <end position="30"/>
    </location>
</feature>
<feature type="transmembrane region" description="Helical" evidence="5">
    <location>
        <begin position="80"/>
        <end position="99"/>
    </location>
</feature>
<gene>
    <name evidence="6" type="ORF">SAMN05421759_10891</name>
</gene>
<dbReference type="RefSeq" id="WP_076448625.1">
    <property type="nucleotide sequence ID" value="NZ_FTOQ01000008.1"/>
</dbReference>
<dbReference type="PANTHER" id="PTHR35814:SF1">
    <property type="entry name" value="GLUTATHIONE S-TRANSFERASE-RELATED"/>
    <property type="match status" value="1"/>
</dbReference>
<keyword evidence="3 5" id="KW-1133">Transmembrane helix</keyword>
<evidence type="ECO:0008006" key="8">
    <source>
        <dbReference type="Google" id="ProtNLM"/>
    </source>
</evidence>
<evidence type="ECO:0000256" key="4">
    <source>
        <dbReference type="ARBA" id="ARBA00023136"/>
    </source>
</evidence>
<name>A0A1N7NHG8_9RHOB</name>
<protein>
    <recommendedName>
        <fullName evidence="8">Glutathione S-transferase</fullName>
    </recommendedName>
</protein>
<proteinExistence type="predicted"/>
<dbReference type="InterPro" id="IPR001129">
    <property type="entry name" value="Membr-assoc_MAPEG"/>
</dbReference>
<accession>A0A1N7NHG8</accession>
<dbReference type="InterPro" id="IPR023352">
    <property type="entry name" value="MAPEG-like_dom_sf"/>
</dbReference>
<keyword evidence="4 5" id="KW-0472">Membrane</keyword>
<comment type="subcellular location">
    <subcellularLocation>
        <location evidence="1">Membrane</location>
    </subcellularLocation>
</comment>
<dbReference type="Pfam" id="PF01124">
    <property type="entry name" value="MAPEG"/>
    <property type="match status" value="1"/>
</dbReference>
<dbReference type="EMBL" id="FTOQ01000008">
    <property type="protein sequence ID" value="SIS97629.1"/>
    <property type="molecule type" value="Genomic_DNA"/>
</dbReference>
<keyword evidence="2 5" id="KW-0812">Transmembrane</keyword>
<evidence type="ECO:0000256" key="2">
    <source>
        <dbReference type="ARBA" id="ARBA00022692"/>
    </source>
</evidence>
<evidence type="ECO:0000313" key="7">
    <source>
        <dbReference type="Proteomes" id="UP000186684"/>
    </source>
</evidence>
<dbReference type="Proteomes" id="UP000186684">
    <property type="component" value="Unassembled WGS sequence"/>
</dbReference>
<dbReference type="AlphaFoldDB" id="A0A1N7NHG8"/>
<dbReference type="GO" id="GO:0016020">
    <property type="term" value="C:membrane"/>
    <property type="evidence" value="ECO:0007669"/>
    <property type="project" value="UniProtKB-SubCell"/>
</dbReference>